<dbReference type="FunFam" id="3.40.50.300:FF:000429">
    <property type="entry name" value="Preprotein translocase subunit SecA"/>
    <property type="match status" value="1"/>
</dbReference>
<dbReference type="SMART" id="SM00958">
    <property type="entry name" value="SecA_PP_bind"/>
    <property type="match status" value="1"/>
</dbReference>
<evidence type="ECO:0000256" key="8">
    <source>
        <dbReference type="ARBA" id="ARBA00022927"/>
    </source>
</evidence>
<dbReference type="PROSITE" id="PS51192">
    <property type="entry name" value="HELICASE_ATP_BIND_1"/>
    <property type="match status" value="1"/>
</dbReference>
<comment type="similarity">
    <text evidence="2 12">Belongs to the SecA family.</text>
</comment>
<dbReference type="Gene3D" id="1.10.3060.10">
    <property type="entry name" value="Helical scaffold and wing domains of SecA"/>
    <property type="match status" value="1"/>
</dbReference>
<keyword evidence="3 12" id="KW-0813">Transport</keyword>
<dbReference type="InterPro" id="IPR014018">
    <property type="entry name" value="SecA_motor_DEAD"/>
</dbReference>
<evidence type="ECO:0000259" key="15">
    <source>
        <dbReference type="PROSITE" id="PS51196"/>
    </source>
</evidence>
<dbReference type="Gene3D" id="3.90.1440.10">
    <property type="entry name" value="SecA, preprotein cross-linking domain"/>
    <property type="match status" value="1"/>
</dbReference>
<reference evidence="16" key="1">
    <citation type="journal article" date="2023" name="PeerJ">
        <title>Selection and evaluation of lactic acid bacteria from chicken feces in Thailand as potential probiotics.</title>
        <authorList>
            <person name="Khurajog B."/>
            <person name="Disastra Y."/>
            <person name="Lawwyne L.D."/>
            <person name="Sirichokchatchawan W."/>
            <person name="Niyomtham W."/>
            <person name="Yindee J."/>
            <person name="Hampson D.J."/>
            <person name="Prapasarakul N."/>
        </authorList>
    </citation>
    <scope>NUCLEOTIDE SEQUENCE</scope>
    <source>
        <strain evidence="16">BF9</strain>
    </source>
</reference>
<dbReference type="PROSITE" id="PS51196">
    <property type="entry name" value="SECA_MOTOR_DEAD"/>
    <property type="match status" value="1"/>
</dbReference>
<name>A0AAW8YIZ0_PEDAC</name>
<dbReference type="InterPro" id="IPR000185">
    <property type="entry name" value="SecA"/>
</dbReference>
<dbReference type="CDD" id="cd18803">
    <property type="entry name" value="SF2_C_secA"/>
    <property type="match status" value="1"/>
</dbReference>
<dbReference type="NCBIfam" id="TIGR03714">
    <property type="entry name" value="secA2"/>
    <property type="match status" value="1"/>
</dbReference>
<dbReference type="Proteomes" id="UP001280897">
    <property type="component" value="Unassembled WGS sequence"/>
</dbReference>
<keyword evidence="6 12" id="KW-0547">Nucleotide-binding</keyword>
<keyword evidence="9 12" id="KW-1278">Translocase</keyword>
<comment type="subcellular location">
    <subcellularLocation>
        <location evidence="12">Cell membrane</location>
        <topology evidence="12">Peripheral membrane protein</topology>
        <orientation evidence="12">Cytoplasmic side</orientation>
    </subcellularLocation>
    <subcellularLocation>
        <location evidence="12">Cytoplasm</location>
    </subcellularLocation>
    <subcellularLocation>
        <location evidence="1">Membrane</location>
        <topology evidence="1">Peripheral membrane protein</topology>
    </subcellularLocation>
    <text evidence="12">Distribution is 50-50.</text>
</comment>
<dbReference type="GO" id="GO:0017038">
    <property type="term" value="P:protein import"/>
    <property type="evidence" value="ECO:0007669"/>
    <property type="project" value="InterPro"/>
</dbReference>
<proteinExistence type="inferred from homology"/>
<keyword evidence="11 12" id="KW-0472">Membrane</keyword>
<evidence type="ECO:0000256" key="10">
    <source>
        <dbReference type="ARBA" id="ARBA00023010"/>
    </source>
</evidence>
<dbReference type="InterPro" id="IPR011116">
    <property type="entry name" value="SecA_Wing/Scaffold"/>
</dbReference>
<comment type="subunit">
    <text evidence="12">Monomer and homodimer. Part of the essential Sec protein translocation apparatus which comprises SecA, SecYEG and auxiliary proteins SecDF. Other proteins may also be involved.</text>
</comment>
<dbReference type="Pfam" id="PF07516">
    <property type="entry name" value="SecA_SW"/>
    <property type="match status" value="1"/>
</dbReference>
<dbReference type="InterPro" id="IPR022490">
    <property type="entry name" value="SecA2"/>
</dbReference>
<protein>
    <recommendedName>
        <fullName evidence="12">Protein translocase subunit SecA</fullName>
        <ecNumber evidence="12">7.4.2.8</ecNumber>
    </recommendedName>
</protein>
<evidence type="ECO:0000256" key="9">
    <source>
        <dbReference type="ARBA" id="ARBA00022967"/>
    </source>
</evidence>
<keyword evidence="4 12" id="KW-1003">Cell membrane</keyword>
<evidence type="ECO:0000259" key="13">
    <source>
        <dbReference type="PROSITE" id="PS51192"/>
    </source>
</evidence>
<dbReference type="HAMAP" id="MF_01382">
    <property type="entry name" value="SecA"/>
    <property type="match status" value="1"/>
</dbReference>
<dbReference type="PANTHER" id="PTHR30612">
    <property type="entry name" value="SECA INNER MEMBRANE COMPONENT OF SEC PROTEIN SECRETION SYSTEM"/>
    <property type="match status" value="1"/>
</dbReference>
<dbReference type="NCBIfam" id="NF006630">
    <property type="entry name" value="PRK09200.1"/>
    <property type="match status" value="1"/>
</dbReference>
<dbReference type="GO" id="GO:0065002">
    <property type="term" value="P:intracellular protein transmembrane transport"/>
    <property type="evidence" value="ECO:0007669"/>
    <property type="project" value="UniProtKB-UniRule"/>
</dbReference>
<evidence type="ECO:0000256" key="11">
    <source>
        <dbReference type="ARBA" id="ARBA00023136"/>
    </source>
</evidence>
<dbReference type="GeneID" id="57366315"/>
<evidence type="ECO:0000313" key="16">
    <source>
        <dbReference type="EMBL" id="MDV2621524.1"/>
    </source>
</evidence>
<dbReference type="Pfam" id="PF21090">
    <property type="entry name" value="P-loop_SecA"/>
    <property type="match status" value="2"/>
</dbReference>
<dbReference type="GO" id="GO:0005829">
    <property type="term" value="C:cytosol"/>
    <property type="evidence" value="ECO:0007669"/>
    <property type="project" value="TreeGrafter"/>
</dbReference>
<keyword evidence="10 12" id="KW-0811">Translocation</keyword>
<evidence type="ECO:0000256" key="5">
    <source>
        <dbReference type="ARBA" id="ARBA00022490"/>
    </source>
</evidence>
<dbReference type="SUPFAM" id="SSF81886">
    <property type="entry name" value="Helical scaffold and wing domains of SecA"/>
    <property type="match status" value="1"/>
</dbReference>
<gene>
    <name evidence="16" type="primary">secA2</name>
    <name evidence="12" type="synonym">secA</name>
    <name evidence="16" type="ORF">R0G89_07225</name>
</gene>
<dbReference type="Pfam" id="PF07517">
    <property type="entry name" value="SecA_DEAD"/>
    <property type="match status" value="1"/>
</dbReference>
<keyword evidence="7 12" id="KW-0067">ATP-binding</keyword>
<dbReference type="CDD" id="cd17928">
    <property type="entry name" value="DEXDc_SecA"/>
    <property type="match status" value="1"/>
</dbReference>
<evidence type="ECO:0000256" key="12">
    <source>
        <dbReference type="HAMAP-Rule" id="MF_01382"/>
    </source>
</evidence>
<dbReference type="Pfam" id="PF01043">
    <property type="entry name" value="SecA_PP_bind"/>
    <property type="match status" value="1"/>
</dbReference>
<accession>A0AAW8YIZ0</accession>
<dbReference type="SMART" id="SM00957">
    <property type="entry name" value="SecA_DEAD"/>
    <property type="match status" value="1"/>
</dbReference>
<feature type="domain" description="SecA family profile" evidence="15">
    <location>
        <begin position="1"/>
        <end position="561"/>
    </location>
</feature>
<feature type="binding site" evidence="12">
    <location>
        <position position="487"/>
    </location>
    <ligand>
        <name>ATP</name>
        <dbReference type="ChEBI" id="CHEBI:30616"/>
    </ligand>
</feature>
<dbReference type="SUPFAM" id="SSF52540">
    <property type="entry name" value="P-loop containing nucleoside triphosphate hydrolases"/>
    <property type="match status" value="2"/>
</dbReference>
<dbReference type="InterPro" id="IPR036670">
    <property type="entry name" value="SecA_X-link_sf"/>
</dbReference>
<keyword evidence="8 12" id="KW-0653">Protein transport</keyword>
<dbReference type="EC" id="7.4.2.8" evidence="12"/>
<dbReference type="SUPFAM" id="SSF81767">
    <property type="entry name" value="Pre-protein crosslinking domain of SecA"/>
    <property type="match status" value="1"/>
</dbReference>
<dbReference type="GO" id="GO:0006605">
    <property type="term" value="P:protein targeting"/>
    <property type="evidence" value="ECO:0007669"/>
    <property type="project" value="UniProtKB-UniRule"/>
</dbReference>
<dbReference type="AlphaFoldDB" id="A0AAW8YIZ0"/>
<evidence type="ECO:0000313" key="17">
    <source>
        <dbReference type="Proteomes" id="UP001280897"/>
    </source>
</evidence>
<evidence type="ECO:0000256" key="2">
    <source>
        <dbReference type="ARBA" id="ARBA00007650"/>
    </source>
</evidence>
<sequence length="789" mass="89593">MRFDFNDFRLRKYSKITKKILALDKEYQQLTDEQLQAKTTFFREKLAQGASLDSILVDAYATIREADYRILGLKPFENQVLGGVILHFGAVAQMNTGEGKTLTATMPMYLNGLTGPGNFLVTVNGYLANRDAEETGKVYHWMGLTSTAGVSEDDEELDMHAVYNHDIVYTTNSALGFDYLTDNLVENVTDKKLNDLNFALVDEVDSVLLDAAQTPLVISGSPRVQSNLFNSTDRIVKSLQKDKDYEFSEDLKSVWFTKAGIKHLEEYLGVDDLVSPKWSELYRHLVLALQANYTIKRNLDYVVVDNQVLLLDSENGRALTGMKRESGIHQAMEAKEEVPLTDQTRSMASITLQNFFKMFKKLSGMTGTAVTSAREFMDVYNLPVLRVPTHKPNIRIDRPDVVYATMDEKIDATIKLVKKAYEIQRPVLLKTGSLSLSRLYSRVLLKNGIVHNVLNAQSASKEALIVADAGQAGAITVATSMAGRGTDIKLGPGVKEKGGLLVIGTERMDSRRVDDQLRGRAGRQGDPGESIFLVSLDDKVVIENAPEWVEKYRIRLAQALKDGKRKYGEPLKGRRDRNIVEHAQQAADAQAEAGRKSSVKMDDTLRIQREMIYDFRDYVMSDGDLTEITQRIWDNFFKAYARQKNLTREKLSDFIINNLDYNYNNLQIDSKILESPEQIEQYVVNIAKQKWEDQKVILDNEFKQNYLKRLSILKALDMAWIEQVDNLTQLKTVVSSRALGQHNPIFEYEKEAMNSFKQMKKSFWRDTIKYMLLSDLIVGKNESIKVEFP</sequence>
<reference evidence="16" key="2">
    <citation type="submission" date="2023-10" db="EMBL/GenBank/DDBJ databases">
        <authorList>
            <person name="Khurajog B."/>
        </authorList>
    </citation>
    <scope>NUCLEOTIDE SEQUENCE</scope>
    <source>
        <strain evidence="16">BF9</strain>
    </source>
</reference>
<dbReference type="EMBL" id="JAWJAV010000004">
    <property type="protein sequence ID" value="MDV2621524.1"/>
    <property type="molecule type" value="Genomic_DNA"/>
</dbReference>
<dbReference type="Gene3D" id="3.40.50.300">
    <property type="entry name" value="P-loop containing nucleotide triphosphate hydrolases"/>
    <property type="match status" value="2"/>
</dbReference>
<feature type="domain" description="Helicase ATP-binding" evidence="13">
    <location>
        <begin position="81"/>
        <end position="240"/>
    </location>
</feature>
<evidence type="ECO:0000256" key="3">
    <source>
        <dbReference type="ARBA" id="ARBA00022448"/>
    </source>
</evidence>
<dbReference type="PROSITE" id="PS51194">
    <property type="entry name" value="HELICASE_CTER"/>
    <property type="match status" value="1"/>
</dbReference>
<dbReference type="InterPro" id="IPR001650">
    <property type="entry name" value="Helicase_C-like"/>
</dbReference>
<dbReference type="PRINTS" id="PR00906">
    <property type="entry name" value="SECA"/>
</dbReference>
<dbReference type="PANTHER" id="PTHR30612:SF0">
    <property type="entry name" value="CHLOROPLAST PROTEIN-TRANSPORTING ATPASE"/>
    <property type="match status" value="1"/>
</dbReference>
<dbReference type="GO" id="GO:0043952">
    <property type="term" value="P:protein transport by the Sec complex"/>
    <property type="evidence" value="ECO:0007669"/>
    <property type="project" value="TreeGrafter"/>
</dbReference>
<keyword evidence="5 12" id="KW-0963">Cytoplasm</keyword>
<dbReference type="RefSeq" id="WP_024863002.1">
    <property type="nucleotide sequence ID" value="NZ_CP018763.1"/>
</dbReference>
<dbReference type="InterPro" id="IPR044722">
    <property type="entry name" value="SecA_SF2_C"/>
</dbReference>
<dbReference type="GO" id="GO:0005524">
    <property type="term" value="F:ATP binding"/>
    <property type="evidence" value="ECO:0007669"/>
    <property type="project" value="UniProtKB-UniRule"/>
</dbReference>
<dbReference type="InterPro" id="IPR011115">
    <property type="entry name" value="SecA_DEAD"/>
</dbReference>
<evidence type="ECO:0000256" key="6">
    <source>
        <dbReference type="ARBA" id="ARBA00022741"/>
    </source>
</evidence>
<feature type="domain" description="Helicase C-terminal" evidence="14">
    <location>
        <begin position="409"/>
        <end position="568"/>
    </location>
</feature>
<dbReference type="InterPro" id="IPR011130">
    <property type="entry name" value="SecA_preprotein_X-link_dom"/>
</dbReference>
<feature type="binding site" evidence="12">
    <location>
        <begin position="97"/>
        <end position="101"/>
    </location>
    <ligand>
        <name>ATP</name>
        <dbReference type="ChEBI" id="CHEBI:30616"/>
    </ligand>
</feature>
<feature type="binding site" evidence="12">
    <location>
        <position position="79"/>
    </location>
    <ligand>
        <name>ATP</name>
        <dbReference type="ChEBI" id="CHEBI:30616"/>
    </ligand>
</feature>
<evidence type="ECO:0000256" key="4">
    <source>
        <dbReference type="ARBA" id="ARBA00022475"/>
    </source>
</evidence>
<comment type="catalytic activity">
    <reaction evidence="12">
        <text>ATP + H2O + cellular proteinSide 1 = ADP + phosphate + cellular proteinSide 2.</text>
        <dbReference type="EC" id="7.4.2.8"/>
    </reaction>
</comment>
<dbReference type="GO" id="GO:0005886">
    <property type="term" value="C:plasma membrane"/>
    <property type="evidence" value="ECO:0007669"/>
    <property type="project" value="UniProtKB-SubCell"/>
</dbReference>
<dbReference type="InterPro" id="IPR014001">
    <property type="entry name" value="Helicase_ATP-bd"/>
</dbReference>
<dbReference type="InterPro" id="IPR027417">
    <property type="entry name" value="P-loop_NTPase"/>
</dbReference>
<evidence type="ECO:0000259" key="14">
    <source>
        <dbReference type="PROSITE" id="PS51194"/>
    </source>
</evidence>
<comment type="function">
    <text evidence="12">Part of the Sec protein translocase complex. Interacts with the SecYEG preprotein conducting channel. Has a central role in coupling the hydrolysis of ATP to the transfer of proteins into and across the cell membrane, serving as an ATP-driven molecular motor driving the stepwise translocation of polypeptide chains across the membrane.</text>
</comment>
<comment type="caution">
    <text evidence="16">The sequence shown here is derived from an EMBL/GenBank/DDBJ whole genome shotgun (WGS) entry which is preliminary data.</text>
</comment>
<dbReference type="InterPro" id="IPR036266">
    <property type="entry name" value="SecA_Wing/Scaffold_sf"/>
</dbReference>
<dbReference type="GO" id="GO:0031522">
    <property type="term" value="C:cell envelope Sec protein transport complex"/>
    <property type="evidence" value="ECO:0007669"/>
    <property type="project" value="TreeGrafter"/>
</dbReference>
<evidence type="ECO:0000256" key="1">
    <source>
        <dbReference type="ARBA" id="ARBA00004170"/>
    </source>
</evidence>
<dbReference type="GO" id="GO:0008564">
    <property type="term" value="F:protein-exporting ATPase activity"/>
    <property type="evidence" value="ECO:0007669"/>
    <property type="project" value="UniProtKB-EC"/>
</dbReference>
<evidence type="ECO:0000256" key="7">
    <source>
        <dbReference type="ARBA" id="ARBA00022840"/>
    </source>
</evidence>
<organism evidence="16 17">
    <name type="scientific">Pediococcus acidilactici</name>
    <dbReference type="NCBI Taxonomy" id="1254"/>
    <lineage>
        <taxon>Bacteria</taxon>
        <taxon>Bacillati</taxon>
        <taxon>Bacillota</taxon>
        <taxon>Bacilli</taxon>
        <taxon>Lactobacillales</taxon>
        <taxon>Lactobacillaceae</taxon>
        <taxon>Pediococcus</taxon>
        <taxon>Pediococcus acidilactici group</taxon>
    </lineage>
</organism>